<sequence length="74" mass="9005">MKKDTEEEVVRLKQQLEKLKQQDQILSEIENRLYEMKKIAEYATQHQLSPEESNRLNHEMHKHQTMVNELELLM</sequence>
<organism evidence="2 3">
    <name type="scientific">Sporosarcina jeotgali</name>
    <dbReference type="NCBI Taxonomy" id="3020056"/>
    <lineage>
        <taxon>Bacteria</taxon>
        <taxon>Bacillati</taxon>
        <taxon>Bacillota</taxon>
        <taxon>Bacilli</taxon>
        <taxon>Bacillales</taxon>
        <taxon>Caryophanaceae</taxon>
        <taxon>Sporosarcina</taxon>
    </lineage>
</organism>
<dbReference type="RefSeq" id="WP_323692653.1">
    <property type="nucleotide sequence ID" value="NZ_CP116341.1"/>
</dbReference>
<protein>
    <submittedName>
        <fullName evidence="2">Uncharacterized protein</fullName>
    </submittedName>
</protein>
<dbReference type="Proteomes" id="UP001303532">
    <property type="component" value="Chromosome"/>
</dbReference>
<keyword evidence="1" id="KW-0175">Coiled coil</keyword>
<feature type="coiled-coil region" evidence="1">
    <location>
        <begin position="2"/>
        <end position="32"/>
    </location>
</feature>
<name>A0ABZ0L036_9BACL</name>
<dbReference type="EMBL" id="CP116341">
    <property type="protein sequence ID" value="WOV85016.1"/>
    <property type="molecule type" value="Genomic_DNA"/>
</dbReference>
<evidence type="ECO:0000313" key="3">
    <source>
        <dbReference type="Proteomes" id="UP001303532"/>
    </source>
</evidence>
<gene>
    <name evidence="2" type="ORF">PGH26_03550</name>
</gene>
<keyword evidence="3" id="KW-1185">Reference proteome</keyword>
<evidence type="ECO:0000256" key="1">
    <source>
        <dbReference type="SAM" id="Coils"/>
    </source>
</evidence>
<reference evidence="2 3" key="1">
    <citation type="submission" date="2023-01" db="EMBL/GenBank/DDBJ databases">
        <title>Sporosarcina sp. nov., isolated from Korean tranditional fermented seafood 'Jeotgal'.</title>
        <authorList>
            <person name="Yang A.-I."/>
        </authorList>
    </citation>
    <scope>NUCLEOTIDE SEQUENCE [LARGE SCALE GENOMIC DNA]</scope>
    <source>
        <strain evidence="2 3">B2O-1</strain>
    </source>
</reference>
<evidence type="ECO:0000313" key="2">
    <source>
        <dbReference type="EMBL" id="WOV85016.1"/>
    </source>
</evidence>
<accession>A0ABZ0L036</accession>
<proteinExistence type="predicted"/>